<proteinExistence type="predicted"/>
<reference evidence="1" key="1">
    <citation type="journal article" date="2013" name="J. Gen. Virol.">
        <title>Ultrastructural and genomic characterization of a second banchine polydnavirus confirms the existence of shared features within this ichnovirus lineage.</title>
        <authorList>
            <person name="Djoumad A."/>
            <person name="Stoltz D."/>
            <person name="Beliveau C."/>
            <person name="Boyle B."/>
            <person name="Kuhn L."/>
            <person name="Cusson M."/>
        </authorList>
    </citation>
    <scope>NUCLEOTIDE SEQUENCE</scope>
</reference>
<sequence length="137" mass="16069">MYCVVDVLGFKQSGKEFVLKEFAMVTIDVKTVKHLEFVVKPPYPFNSLLKEYQYINSRLTRNVHGISWDSGTIPYEESKLYIRELLKKVHTIYVRGSEKRVWLRSLLNFSVQVVDLKKLECPSARELKKVSELHMCI</sequence>
<organism evidence="1">
    <name type="scientific">Apophua simplicipes ichnovirus</name>
    <dbReference type="NCBI Taxonomy" id="1329648"/>
    <lineage>
        <taxon>Viruses</taxon>
        <taxon>Viruses incertae sedis</taxon>
        <taxon>Polydnaviriformidae</taxon>
        <taxon>Ichnoviriform</taxon>
    </lineage>
</organism>
<protein>
    <submittedName>
        <fullName evidence="1">AsIV-cont00015-ORF1</fullName>
    </submittedName>
</protein>
<evidence type="ECO:0000313" key="1">
    <source>
        <dbReference type="EMBL" id="AGQ20130.1"/>
    </source>
</evidence>
<dbReference type="EMBL" id="KC752221">
    <property type="protein sequence ID" value="AGQ20130.1"/>
    <property type="molecule type" value="Genomic_DNA"/>
</dbReference>
<name>S5DSW5_9VIRU</name>
<accession>S5DSW5</accession>